<keyword evidence="2" id="KW-1185">Reference proteome</keyword>
<organism evidence="1 2">
    <name type="scientific">Roseivivax halotolerans</name>
    <dbReference type="NCBI Taxonomy" id="93684"/>
    <lineage>
        <taxon>Bacteria</taxon>
        <taxon>Pseudomonadati</taxon>
        <taxon>Pseudomonadota</taxon>
        <taxon>Alphaproteobacteria</taxon>
        <taxon>Rhodobacterales</taxon>
        <taxon>Roseobacteraceae</taxon>
        <taxon>Roseivivax</taxon>
    </lineage>
</organism>
<evidence type="ECO:0000313" key="2">
    <source>
        <dbReference type="Proteomes" id="UP000243106"/>
    </source>
</evidence>
<sequence>MFETIAALGVAVLGGTLSAFLPGLDEADDLEEAGPEAAAAADPADVPRLPVISAEEPWFENFDPMVDQVVVVFPDSMGSASLSDLSFAYDEEHDETEVTLKTPEGERCVCFLPEVAPGEMDAANFDFMSESEARAQLGL</sequence>
<proteinExistence type="predicted"/>
<dbReference type="RefSeq" id="WP_093011930.1">
    <property type="nucleotide sequence ID" value="NZ_FOXV01000007.1"/>
</dbReference>
<reference evidence="2" key="1">
    <citation type="submission" date="2016-10" db="EMBL/GenBank/DDBJ databases">
        <authorList>
            <person name="Varghese N."/>
            <person name="Submissions S."/>
        </authorList>
    </citation>
    <scope>NUCLEOTIDE SEQUENCE [LARGE SCALE GENOMIC DNA]</scope>
    <source>
        <strain evidence="2">JCM 10271</strain>
    </source>
</reference>
<name>A0A1I5YXW3_9RHOB</name>
<dbReference type="Proteomes" id="UP000243106">
    <property type="component" value="Unassembled WGS sequence"/>
</dbReference>
<dbReference type="AlphaFoldDB" id="A0A1I5YXW3"/>
<dbReference type="EMBL" id="FOXV01000007">
    <property type="protein sequence ID" value="SFQ49071.1"/>
    <property type="molecule type" value="Genomic_DNA"/>
</dbReference>
<evidence type="ECO:0000313" key="1">
    <source>
        <dbReference type="EMBL" id="SFQ49071.1"/>
    </source>
</evidence>
<gene>
    <name evidence="1" type="ORF">SAMN05421853_10737</name>
</gene>
<dbReference type="STRING" id="93684.SAMN05421853_10737"/>
<accession>A0A1I5YXW3</accession>
<protein>
    <submittedName>
        <fullName evidence="1">Uncharacterized protein</fullName>
    </submittedName>
</protein>